<dbReference type="AlphaFoldDB" id="A0A9P1R5Y5"/>
<feature type="transmembrane region" description="Helical" evidence="1">
    <location>
        <begin position="164"/>
        <end position="191"/>
    </location>
</feature>
<dbReference type="EMBL" id="CVVU01000217">
    <property type="protein sequence ID" value="CRP34509.1"/>
    <property type="molecule type" value="Genomic_DNA"/>
</dbReference>
<sequence>MVTFSEKLKKVFILIAGPLGCYATYHYLFILRYLDHSKYPLLTDMYGGISLIVDVSCAIIIAIISSLFLSKQKMLDNFKPRGPRLSIYILILINIGILILLLANTYRIIGSISPNYIIKYYQTLSYSSTKGGAWMVLSMYCAIFIQLINMYVSGVSKTNIAFLLISLVIASLSGGRGIIILFAMTFLIMMMFERVKLTGFIAASLITAASMALSYVIVTDLRAPDSSKILFSKTNNEELKNSEKEYTISENKNILQADSQKQKSSGDAELEQITPSVPVSPTDSFEDLNYNAAFITEDVLRGFSSGKLTAKMYFAEDAATIFVPRSILPEKPTSTSETREVYPDVASRGTNITFPLKANIIMHMGSGAFYLDWLIVAAFQIIMIIGIARRNISPDLLGFSMMFCGLGFMLIARGGIFNARILVIAACILLSYLGYISAIKIQEKVYYLFRKKY</sequence>
<feature type="transmembrane region" description="Helical" evidence="1">
    <location>
        <begin position="12"/>
        <end position="34"/>
    </location>
</feature>
<name>A0A9P1R5Y5_PSEAI</name>
<evidence type="ECO:0000256" key="1">
    <source>
        <dbReference type="SAM" id="Phobius"/>
    </source>
</evidence>
<keyword evidence="1" id="KW-0472">Membrane</keyword>
<evidence type="ECO:0008006" key="4">
    <source>
        <dbReference type="Google" id="ProtNLM"/>
    </source>
</evidence>
<feature type="transmembrane region" description="Helical" evidence="1">
    <location>
        <begin position="46"/>
        <end position="69"/>
    </location>
</feature>
<feature type="transmembrane region" description="Helical" evidence="1">
    <location>
        <begin position="367"/>
        <end position="388"/>
    </location>
</feature>
<feature type="transmembrane region" description="Helical" evidence="1">
    <location>
        <begin position="419"/>
        <end position="439"/>
    </location>
</feature>
<comment type="caution">
    <text evidence="2">The sequence shown here is derived from an EMBL/GenBank/DDBJ whole genome shotgun (WGS) entry which is preliminary data.</text>
</comment>
<accession>A0A9P1R5Y5</accession>
<keyword evidence="1" id="KW-0812">Transmembrane</keyword>
<dbReference type="RefSeq" id="WP_126122936.1">
    <property type="nucleotide sequence ID" value="NZ_CAADQL010000826.1"/>
</dbReference>
<feature type="transmembrane region" description="Helical" evidence="1">
    <location>
        <begin position="394"/>
        <end position="412"/>
    </location>
</feature>
<feature type="transmembrane region" description="Helical" evidence="1">
    <location>
        <begin position="197"/>
        <end position="218"/>
    </location>
</feature>
<evidence type="ECO:0000313" key="2">
    <source>
        <dbReference type="EMBL" id="CRP34509.1"/>
    </source>
</evidence>
<proteinExistence type="predicted"/>
<keyword evidence="1" id="KW-1133">Transmembrane helix</keyword>
<feature type="transmembrane region" description="Helical" evidence="1">
    <location>
        <begin position="132"/>
        <end position="152"/>
    </location>
</feature>
<feature type="transmembrane region" description="Helical" evidence="1">
    <location>
        <begin position="89"/>
        <end position="112"/>
    </location>
</feature>
<evidence type="ECO:0000313" key="3">
    <source>
        <dbReference type="Proteomes" id="UP000045039"/>
    </source>
</evidence>
<protein>
    <recommendedName>
        <fullName evidence="4">Oligosaccharide repeat unit polymerase</fullName>
    </recommendedName>
</protein>
<organism evidence="2 3">
    <name type="scientific">Pseudomonas aeruginosa</name>
    <dbReference type="NCBI Taxonomy" id="287"/>
    <lineage>
        <taxon>Bacteria</taxon>
        <taxon>Pseudomonadati</taxon>
        <taxon>Pseudomonadota</taxon>
        <taxon>Gammaproteobacteria</taxon>
        <taxon>Pseudomonadales</taxon>
        <taxon>Pseudomonadaceae</taxon>
        <taxon>Pseudomonas</taxon>
    </lineage>
</organism>
<gene>
    <name evidence="2" type="ORF">PAERUG_P19_London_7_VIM_2_05_10_04169</name>
</gene>
<reference evidence="3" key="1">
    <citation type="submission" date="2015-06" db="EMBL/GenBank/DDBJ databases">
        <authorList>
            <person name="Radhakrishnan Rajesh"/>
            <person name="Underwood Anthony"/>
            <person name="Al-Shahib Ali"/>
        </authorList>
    </citation>
    <scope>NUCLEOTIDE SEQUENCE [LARGE SCALE GENOMIC DNA]</scope>
    <source>
        <strain evidence="3">P19_London_7_VIM_2_05_10</strain>
    </source>
</reference>
<dbReference type="Proteomes" id="UP000045039">
    <property type="component" value="Unassembled WGS sequence"/>
</dbReference>